<keyword evidence="4" id="KW-0443">Lipid metabolism</keyword>
<evidence type="ECO:0000256" key="4">
    <source>
        <dbReference type="ARBA" id="ARBA00023098"/>
    </source>
</evidence>
<dbReference type="GO" id="GO:0016836">
    <property type="term" value="F:hydro-lyase activity"/>
    <property type="evidence" value="ECO:0007669"/>
    <property type="project" value="TreeGrafter"/>
</dbReference>
<evidence type="ECO:0000256" key="6">
    <source>
        <dbReference type="ARBA" id="ARBA00040545"/>
    </source>
</evidence>
<dbReference type="InterPro" id="IPR029045">
    <property type="entry name" value="ClpP/crotonase-like_dom_sf"/>
</dbReference>
<evidence type="ECO:0000256" key="1">
    <source>
        <dbReference type="ARBA" id="ARBA00005254"/>
    </source>
</evidence>
<keyword evidence="2" id="KW-0276">Fatty acid metabolism</keyword>
<dbReference type="AlphaFoldDB" id="A0A562B349"/>
<dbReference type="Gene3D" id="1.10.12.10">
    <property type="entry name" value="Lyase 2-enoyl-coa Hydratase, Chain A, domain 2"/>
    <property type="match status" value="1"/>
</dbReference>
<accession>A0A562B349</accession>
<dbReference type="GO" id="GO:0006631">
    <property type="term" value="P:fatty acid metabolic process"/>
    <property type="evidence" value="ECO:0007669"/>
    <property type="project" value="UniProtKB-KW"/>
</dbReference>
<comment type="function">
    <text evidence="5">May play a role in fatty acid biosynthesis and insulin sensitivity.</text>
</comment>
<dbReference type="NCBIfam" id="NF006008">
    <property type="entry name" value="PRK08139.1"/>
    <property type="match status" value="1"/>
</dbReference>
<dbReference type="InterPro" id="IPR052377">
    <property type="entry name" value="Mitochondrial_ECH-domain"/>
</dbReference>
<comment type="caution">
    <text evidence="7">The sequence shown here is derived from an EMBL/GenBank/DDBJ whole genome shotgun (WGS) entry which is preliminary data.</text>
</comment>
<protein>
    <recommendedName>
        <fullName evidence="6">Enoyl-CoA hydratase domain-containing protein 3, mitochondrial</fullName>
    </recommendedName>
</protein>
<gene>
    <name evidence="7" type="ORF">L602_000700001360</name>
</gene>
<keyword evidence="3" id="KW-0809">Transit peptide</keyword>
<reference evidence="7 8" key="1">
    <citation type="submission" date="2019-07" db="EMBL/GenBank/DDBJ databases">
        <title>Genome sequencing of lignin-degrading bacterial isolates.</title>
        <authorList>
            <person name="Gladden J."/>
        </authorList>
    </citation>
    <scope>NUCLEOTIDE SEQUENCE [LARGE SCALE GENOMIC DNA]</scope>
    <source>
        <strain evidence="7 8">J11</strain>
    </source>
</reference>
<evidence type="ECO:0000313" key="7">
    <source>
        <dbReference type="EMBL" id="TWG79320.1"/>
    </source>
</evidence>
<dbReference type="InterPro" id="IPR014748">
    <property type="entry name" value="Enoyl-CoA_hydra_C"/>
</dbReference>
<comment type="similarity">
    <text evidence="1">Belongs to the enoyl-CoA hydratase/isomerase family.</text>
</comment>
<dbReference type="Pfam" id="PF00378">
    <property type="entry name" value="ECH_1"/>
    <property type="match status" value="1"/>
</dbReference>
<dbReference type="InterPro" id="IPR001753">
    <property type="entry name" value="Enoyl-CoA_hydra/iso"/>
</dbReference>
<evidence type="ECO:0000256" key="5">
    <source>
        <dbReference type="ARBA" id="ARBA00037410"/>
    </source>
</evidence>
<dbReference type="SUPFAM" id="SSF52096">
    <property type="entry name" value="ClpP/crotonase"/>
    <property type="match status" value="1"/>
</dbReference>
<name>A0A562B349_9BURK</name>
<keyword evidence="8" id="KW-1185">Reference proteome</keyword>
<proteinExistence type="inferred from homology"/>
<dbReference type="OrthoDB" id="9807606at2"/>
<dbReference type="EMBL" id="VLJN01000065">
    <property type="protein sequence ID" value="TWG79320.1"/>
    <property type="molecule type" value="Genomic_DNA"/>
</dbReference>
<evidence type="ECO:0000256" key="2">
    <source>
        <dbReference type="ARBA" id="ARBA00022832"/>
    </source>
</evidence>
<organism evidence="7 8">
    <name type="scientific">Cupriavidus gilardii J11</name>
    <dbReference type="NCBI Taxonomy" id="936133"/>
    <lineage>
        <taxon>Bacteria</taxon>
        <taxon>Pseudomonadati</taxon>
        <taxon>Pseudomonadota</taxon>
        <taxon>Betaproteobacteria</taxon>
        <taxon>Burkholderiales</taxon>
        <taxon>Burkholderiaceae</taxon>
        <taxon>Cupriavidus</taxon>
    </lineage>
</organism>
<dbReference type="CDD" id="cd06558">
    <property type="entry name" value="crotonase-like"/>
    <property type="match status" value="1"/>
</dbReference>
<sequence>MSEAQPLRQGAADAGDPAVLACTEDAPGVVRLTLQRPDAFNALSERLLDALADALARLSADPAVRVVVIAGAGRAFCAGHDLREMRANPSHDYYRRLFDRCSRVMLAIQRMPQPVIARVHGIATAAGCQLVAMCDLAVAADDARFAVSGVNLGLFCSTPGVALSRNLGRKQAMEMLLTGDMIDASQAQARGLINRAVPVERLDEEVAALAASICAKPPAAVAAGKGLFYRQLEMGIEAAYQLAGQTMACNMMDADALEGVQAFIDKRPPGWRK</sequence>
<evidence type="ECO:0000256" key="3">
    <source>
        <dbReference type="ARBA" id="ARBA00022946"/>
    </source>
</evidence>
<dbReference type="PANTHER" id="PTHR43602:SF1">
    <property type="entry name" value="ENOYL-COA HYDRATASE DOMAIN-CONTAINING PROTEIN 3, MITOCHONDRIAL"/>
    <property type="match status" value="1"/>
</dbReference>
<evidence type="ECO:0000313" key="8">
    <source>
        <dbReference type="Proteomes" id="UP000318141"/>
    </source>
</evidence>
<dbReference type="PANTHER" id="PTHR43602">
    <property type="match status" value="1"/>
</dbReference>
<dbReference type="Proteomes" id="UP000318141">
    <property type="component" value="Unassembled WGS sequence"/>
</dbReference>
<dbReference type="Gene3D" id="3.90.226.10">
    <property type="entry name" value="2-enoyl-CoA Hydratase, Chain A, domain 1"/>
    <property type="match status" value="1"/>
</dbReference>